<name>X1AKN3_9ZZZZ</name>
<protein>
    <recommendedName>
        <fullName evidence="2">DUF4365 domain-containing protein</fullName>
    </recommendedName>
</protein>
<sequence>MRPMFTIHAGEYLVGSYIEEKLKDFNVWVPSKDKGVDLLVTDSKNKKTVSLQVKFS</sequence>
<comment type="caution">
    <text evidence="1">The sequence shown here is derived from an EMBL/GenBank/DDBJ whole genome shotgun (WGS) entry which is preliminary data.</text>
</comment>
<accession>X1AKN3</accession>
<organism evidence="1">
    <name type="scientific">marine sediment metagenome</name>
    <dbReference type="NCBI Taxonomy" id="412755"/>
    <lineage>
        <taxon>unclassified sequences</taxon>
        <taxon>metagenomes</taxon>
        <taxon>ecological metagenomes</taxon>
    </lineage>
</organism>
<gene>
    <name evidence="1" type="ORF">S01H4_02344</name>
</gene>
<evidence type="ECO:0000313" key="1">
    <source>
        <dbReference type="EMBL" id="GAG73038.1"/>
    </source>
</evidence>
<dbReference type="AlphaFoldDB" id="X1AKN3"/>
<proteinExistence type="predicted"/>
<dbReference type="EMBL" id="BART01000502">
    <property type="protein sequence ID" value="GAG73038.1"/>
    <property type="molecule type" value="Genomic_DNA"/>
</dbReference>
<evidence type="ECO:0008006" key="2">
    <source>
        <dbReference type="Google" id="ProtNLM"/>
    </source>
</evidence>
<reference evidence="1" key="1">
    <citation type="journal article" date="2014" name="Front. Microbiol.">
        <title>High frequency of phylogenetically diverse reductive dehalogenase-homologous genes in deep subseafloor sedimentary metagenomes.</title>
        <authorList>
            <person name="Kawai M."/>
            <person name="Futagami T."/>
            <person name="Toyoda A."/>
            <person name="Takaki Y."/>
            <person name="Nishi S."/>
            <person name="Hori S."/>
            <person name="Arai W."/>
            <person name="Tsubouchi T."/>
            <person name="Morono Y."/>
            <person name="Uchiyama I."/>
            <person name="Ito T."/>
            <person name="Fujiyama A."/>
            <person name="Inagaki F."/>
            <person name="Takami H."/>
        </authorList>
    </citation>
    <scope>NUCLEOTIDE SEQUENCE</scope>
    <source>
        <strain evidence="1">Expedition CK06-06</strain>
    </source>
</reference>